<dbReference type="Gene3D" id="3.90.1140.10">
    <property type="entry name" value="Cyclic phosphodiesterase"/>
    <property type="match status" value="1"/>
</dbReference>
<dbReference type="GO" id="GO:0003723">
    <property type="term" value="F:RNA binding"/>
    <property type="evidence" value="ECO:0007669"/>
    <property type="project" value="UniProtKB-UniRule"/>
</dbReference>
<dbReference type="InterPro" id="IPR004088">
    <property type="entry name" value="KH_dom_type_1"/>
</dbReference>
<sequence>MSSFPLNCDLYEANGSTYRRTPYRGEATHMNTLPAGGDTADLYADDSQDDGPACGLGEFPAESEVVQPKPANPNTSLAPPPGFDRLTIPAPAKTAAGLGAADPRVKQEGEKRWTASIEVPKNLHGLLIGPKHTTKTEMEKATQCRIIFPARHDTITKTIRISSAAGAESVARCLDRIEAVVISGQKTGRISKDPTHFAAIPCNYGCVIDQFRTFKDMVMTCDELDDSLKNEALFASHNKLHLTICMLHLDTDEDKASAKQIMAEMSKKYGERDQLAVEIEKLDIMNDDPSSVHVLFAKVHGSYLQDMVDDVRAAYVKAGLVVRDNKDEHVKLHMTVMNSRYAPVSEENKGPEYTGYKNRKTFDAEALMKYHPNFHFGVFIVDRMDICTRYTEDKETGYYECLVSEKVREID</sequence>
<dbReference type="Gene3D" id="3.30.1370.10">
    <property type="entry name" value="K Homology domain, type 1"/>
    <property type="match status" value="1"/>
</dbReference>
<evidence type="ECO:0000256" key="1">
    <source>
        <dbReference type="PROSITE-ProRule" id="PRU00117"/>
    </source>
</evidence>
<dbReference type="PROSITE" id="PS50084">
    <property type="entry name" value="KH_TYPE_1"/>
    <property type="match status" value="1"/>
</dbReference>
<protein>
    <recommendedName>
        <fullName evidence="2">K Homology domain-containing protein</fullName>
    </recommendedName>
</protein>
<dbReference type="PANTHER" id="PTHR13360">
    <property type="entry name" value="ACTIVATING SIGNAL COINTEGRATOR 1 COMPLEX SUBUNIT 1"/>
    <property type="match status" value="1"/>
</dbReference>
<keyword evidence="1" id="KW-0694">RNA-binding</keyword>
<comment type="caution">
    <text evidence="3">The sequence shown here is derived from an EMBL/GenBank/DDBJ whole genome shotgun (WGS) entry which is preliminary data.</text>
</comment>
<name>A0AAN5C2P9_9BILA</name>
<dbReference type="GO" id="GO:0006307">
    <property type="term" value="P:DNA alkylation repair"/>
    <property type="evidence" value="ECO:0007669"/>
    <property type="project" value="InterPro"/>
</dbReference>
<dbReference type="InterPro" id="IPR036612">
    <property type="entry name" value="KH_dom_type_1_sf"/>
</dbReference>
<reference evidence="4" key="1">
    <citation type="submission" date="2022-10" db="EMBL/GenBank/DDBJ databases">
        <title>Genome assembly of Pristionchus species.</title>
        <authorList>
            <person name="Yoshida K."/>
            <person name="Sommer R.J."/>
        </authorList>
    </citation>
    <scope>NUCLEOTIDE SEQUENCE [LARGE SCALE GENOMIC DNA]</scope>
    <source>
        <strain evidence="4">RS5460</strain>
    </source>
</reference>
<dbReference type="SUPFAM" id="SSF54791">
    <property type="entry name" value="Eukaryotic type KH-domain (KH-domain type I)"/>
    <property type="match status" value="1"/>
</dbReference>
<evidence type="ECO:0000313" key="4">
    <source>
        <dbReference type="Proteomes" id="UP001328107"/>
    </source>
</evidence>
<dbReference type="InterPro" id="IPR019510">
    <property type="entry name" value="AKAP7-like_phosphoesterase"/>
</dbReference>
<gene>
    <name evidence="3" type="ORF">PMAYCL1PPCAC_04968</name>
</gene>
<accession>A0AAN5C2P9</accession>
<proteinExistence type="predicted"/>
<dbReference type="AlphaFoldDB" id="A0AAN5C2P9"/>
<keyword evidence="4" id="KW-1185">Reference proteome</keyword>
<dbReference type="InterPro" id="IPR004087">
    <property type="entry name" value="KH_dom"/>
</dbReference>
<dbReference type="Pfam" id="PF00013">
    <property type="entry name" value="KH_1"/>
    <property type="match status" value="1"/>
</dbReference>
<dbReference type="InterPro" id="IPR009210">
    <property type="entry name" value="ASCC1"/>
</dbReference>
<dbReference type="GO" id="GO:0006355">
    <property type="term" value="P:regulation of DNA-templated transcription"/>
    <property type="evidence" value="ECO:0007669"/>
    <property type="project" value="TreeGrafter"/>
</dbReference>
<dbReference type="Proteomes" id="UP001328107">
    <property type="component" value="Unassembled WGS sequence"/>
</dbReference>
<dbReference type="Pfam" id="PF10469">
    <property type="entry name" value="AKAP7_NLS"/>
    <property type="match status" value="1"/>
</dbReference>
<dbReference type="CDD" id="cd00105">
    <property type="entry name" value="KH-I"/>
    <property type="match status" value="1"/>
</dbReference>
<dbReference type="PANTHER" id="PTHR13360:SF1">
    <property type="entry name" value="ACTIVATING SIGNAL COINTEGRATOR 1 COMPLEX SUBUNIT 1"/>
    <property type="match status" value="1"/>
</dbReference>
<dbReference type="EMBL" id="BTRK01000002">
    <property type="protein sequence ID" value="GMR34773.1"/>
    <property type="molecule type" value="Genomic_DNA"/>
</dbReference>
<organism evidence="3 4">
    <name type="scientific">Pristionchus mayeri</name>
    <dbReference type="NCBI Taxonomy" id="1317129"/>
    <lineage>
        <taxon>Eukaryota</taxon>
        <taxon>Metazoa</taxon>
        <taxon>Ecdysozoa</taxon>
        <taxon>Nematoda</taxon>
        <taxon>Chromadorea</taxon>
        <taxon>Rhabditida</taxon>
        <taxon>Rhabditina</taxon>
        <taxon>Diplogasteromorpha</taxon>
        <taxon>Diplogasteroidea</taxon>
        <taxon>Neodiplogasteridae</taxon>
        <taxon>Pristionchus</taxon>
    </lineage>
</organism>
<feature type="domain" description="K Homology" evidence="2">
    <location>
        <begin position="111"/>
        <end position="182"/>
    </location>
</feature>
<dbReference type="SMART" id="SM00322">
    <property type="entry name" value="KH"/>
    <property type="match status" value="1"/>
</dbReference>
<evidence type="ECO:0000259" key="2">
    <source>
        <dbReference type="SMART" id="SM00322"/>
    </source>
</evidence>
<dbReference type="GO" id="GO:0005634">
    <property type="term" value="C:nucleus"/>
    <property type="evidence" value="ECO:0007669"/>
    <property type="project" value="TreeGrafter"/>
</dbReference>
<evidence type="ECO:0000313" key="3">
    <source>
        <dbReference type="EMBL" id="GMR34773.1"/>
    </source>
</evidence>